<dbReference type="RefSeq" id="WP_314805229.1">
    <property type="nucleotide sequence ID" value="NZ_CP130319.1"/>
</dbReference>
<evidence type="ECO:0000313" key="1">
    <source>
        <dbReference type="EMBL" id="WNR46833.1"/>
    </source>
</evidence>
<reference evidence="1" key="1">
    <citation type="submission" date="2022-02" db="EMBL/GenBank/DDBJ databases">
        <title>Paenibacillus sp. MBLB1832 Whole Genome Shotgun Sequencing.</title>
        <authorList>
            <person name="Hwang C.Y."/>
            <person name="Cho E.-S."/>
            <person name="Seo M.-J."/>
        </authorList>
    </citation>
    <scope>NUCLEOTIDE SEQUENCE</scope>
    <source>
        <strain evidence="1">MBLB1832</strain>
    </source>
</reference>
<gene>
    <name evidence="1" type="ORF">MJB10_12315</name>
</gene>
<dbReference type="AlphaFoldDB" id="A0AA96RKX0"/>
<organism evidence="1 2">
    <name type="scientific">Paenibacillus roseopurpureus</name>
    <dbReference type="NCBI Taxonomy" id="2918901"/>
    <lineage>
        <taxon>Bacteria</taxon>
        <taxon>Bacillati</taxon>
        <taxon>Bacillota</taxon>
        <taxon>Bacilli</taxon>
        <taxon>Bacillales</taxon>
        <taxon>Paenibacillaceae</taxon>
        <taxon>Paenibacillus</taxon>
    </lineage>
</organism>
<evidence type="ECO:0000313" key="2">
    <source>
        <dbReference type="Proteomes" id="UP001304650"/>
    </source>
</evidence>
<name>A0AA96RKX0_9BACL</name>
<dbReference type="EMBL" id="CP130319">
    <property type="protein sequence ID" value="WNR46833.1"/>
    <property type="molecule type" value="Genomic_DNA"/>
</dbReference>
<sequence length="320" mass="34851">MRTIRRFALIYVVLFCISLVTVLPAYAAEPYAFGLRPSSVGCPEGISLPSLNDAYKSRIAGALTTAQDVYGQQQLEAPGGPTYNGVKDFLSPIMYSIAPAAQGGFQTDTGVYYIPFGQPKQSTLPGDVALTVADGSQIISNKFGGLSTRIFVGTGGQEQFGSCLANLDTPELYNNYLPVLELHYKDANSIEYQQESLATLLPGTDYIASFVEITADRGKSKESSTHVRVQVCENCNLHPEGNRLVDDQGRTHLYFSPGAVFNQNELDYTLDVKKKDQNTIHIVRLVTLPARRQPTKTAGCQVNTTEVCTCHPTAQTMASF</sequence>
<proteinExistence type="predicted"/>
<accession>A0AA96RKX0</accession>
<protein>
    <submittedName>
        <fullName evidence="1">Uncharacterized protein</fullName>
    </submittedName>
</protein>
<dbReference type="Proteomes" id="UP001304650">
    <property type="component" value="Chromosome"/>
</dbReference>
<keyword evidence="2" id="KW-1185">Reference proteome</keyword>
<dbReference type="KEGG" id="proo:MJB10_12315"/>